<protein>
    <submittedName>
        <fullName evidence="1">Uncharacterized protein</fullName>
    </submittedName>
</protein>
<sequence>MTQKVYFMNTNFGKKTIDYYYIEQLHKERLLGTLLTGCSLHPLVPIFRTSRQFPEIPPGGGPSSHFSRNFKINSQHFHCHNATKGMVTRWDLLTTYLVSKLCVLSC</sequence>
<accession>A0A8D9BPM0</accession>
<organism evidence="1">
    <name type="scientific">Cacopsylla melanoneura</name>
    <dbReference type="NCBI Taxonomy" id="428564"/>
    <lineage>
        <taxon>Eukaryota</taxon>
        <taxon>Metazoa</taxon>
        <taxon>Ecdysozoa</taxon>
        <taxon>Arthropoda</taxon>
        <taxon>Hexapoda</taxon>
        <taxon>Insecta</taxon>
        <taxon>Pterygota</taxon>
        <taxon>Neoptera</taxon>
        <taxon>Paraneoptera</taxon>
        <taxon>Hemiptera</taxon>
        <taxon>Sternorrhyncha</taxon>
        <taxon>Psylloidea</taxon>
        <taxon>Psyllidae</taxon>
        <taxon>Psyllinae</taxon>
        <taxon>Cacopsylla</taxon>
    </lineage>
</organism>
<dbReference type="AlphaFoldDB" id="A0A8D9BPM0"/>
<name>A0A8D9BPM0_9HEMI</name>
<proteinExistence type="predicted"/>
<reference evidence="1" key="1">
    <citation type="submission" date="2021-05" db="EMBL/GenBank/DDBJ databases">
        <authorList>
            <person name="Alioto T."/>
            <person name="Alioto T."/>
            <person name="Gomez Garrido J."/>
        </authorList>
    </citation>
    <scope>NUCLEOTIDE SEQUENCE</scope>
</reference>
<dbReference type="EMBL" id="HBUF01664019">
    <property type="protein sequence ID" value="CAG6789248.1"/>
    <property type="molecule type" value="Transcribed_RNA"/>
</dbReference>
<evidence type="ECO:0000313" key="1">
    <source>
        <dbReference type="EMBL" id="CAG6789248.1"/>
    </source>
</evidence>